<protein>
    <recommendedName>
        <fullName evidence="5">OmpA family protein</fullName>
    </recommendedName>
</protein>
<evidence type="ECO:0000256" key="1">
    <source>
        <dbReference type="SAM" id="Coils"/>
    </source>
</evidence>
<organism evidence="3 4">
    <name type="scientific">Phocaeicola acetigenes</name>
    <dbReference type="NCBI Taxonomy" id="3016083"/>
    <lineage>
        <taxon>Bacteria</taxon>
        <taxon>Pseudomonadati</taxon>
        <taxon>Bacteroidota</taxon>
        <taxon>Bacteroidia</taxon>
        <taxon>Bacteroidales</taxon>
        <taxon>Bacteroidaceae</taxon>
        <taxon>Phocaeicola</taxon>
    </lineage>
</organism>
<dbReference type="SUPFAM" id="SSF103088">
    <property type="entry name" value="OmpA-like"/>
    <property type="match status" value="1"/>
</dbReference>
<sequence>MKQIFTAALLAATCMTATAAGQPEKEAGEQYIYTAEKGSNFFLGVSGGWGFRLSQEDIKNSTMGFGGQASYRASVFVGKWLNPFWALQFHATQSRVPHFDRTVQFVTAEALWNLSDRFTAYRPERRWRTLAGVGAGLAFNSENKERPLAFTFLVKQEYRFHPSLSLFAEARGRLTDDALFYGGDTPVTSFWELNAGITWTFKSKAYRAYSLQAYEPYIEEMNREINRMKEELIRLKAEQDSLKTEKEKDIRKDAEVKMLPSIRDNMHIEVRFPQYSFYLSETEKGNIAKVAEWMEKEKDFKICILPFSDETSDETFGENLRRKRAEAILRELTENSKVAPDKIQLIDTYKEASSRNVTDCSALIFFIPN</sequence>
<dbReference type="RefSeq" id="WP_269877638.1">
    <property type="nucleotide sequence ID" value="NZ_JAPZVM010000004.1"/>
</dbReference>
<keyword evidence="1" id="KW-0175">Coiled coil</keyword>
<feature type="signal peptide" evidence="2">
    <location>
        <begin position="1"/>
        <end position="19"/>
    </location>
</feature>
<name>A0ABT4PHB2_9BACT</name>
<dbReference type="InterPro" id="IPR036737">
    <property type="entry name" value="OmpA-like_sf"/>
</dbReference>
<dbReference type="SUPFAM" id="SSF56925">
    <property type="entry name" value="OMPA-like"/>
    <property type="match status" value="1"/>
</dbReference>
<evidence type="ECO:0000313" key="3">
    <source>
        <dbReference type="EMBL" id="MCZ8372436.1"/>
    </source>
</evidence>
<keyword evidence="4" id="KW-1185">Reference proteome</keyword>
<dbReference type="EMBL" id="JAPZVM010000004">
    <property type="protein sequence ID" value="MCZ8372436.1"/>
    <property type="molecule type" value="Genomic_DNA"/>
</dbReference>
<feature type="coiled-coil region" evidence="1">
    <location>
        <begin position="218"/>
        <end position="245"/>
    </location>
</feature>
<keyword evidence="2" id="KW-0732">Signal</keyword>
<evidence type="ECO:0000313" key="4">
    <source>
        <dbReference type="Proteomes" id="UP001141933"/>
    </source>
</evidence>
<comment type="caution">
    <text evidence="3">The sequence shown here is derived from an EMBL/GenBank/DDBJ whole genome shotgun (WGS) entry which is preliminary data.</text>
</comment>
<evidence type="ECO:0000256" key="2">
    <source>
        <dbReference type="SAM" id="SignalP"/>
    </source>
</evidence>
<proteinExistence type="predicted"/>
<accession>A0ABT4PHB2</accession>
<feature type="chain" id="PRO_5046782389" description="OmpA family protein" evidence="2">
    <location>
        <begin position="20"/>
        <end position="369"/>
    </location>
</feature>
<gene>
    <name evidence="3" type="ORF">O6P32_06890</name>
</gene>
<dbReference type="Gene3D" id="3.30.1330.60">
    <property type="entry name" value="OmpA-like domain"/>
    <property type="match status" value="1"/>
</dbReference>
<reference evidence="3" key="1">
    <citation type="submission" date="2022-12" db="EMBL/GenBank/DDBJ databases">
        <title>Phocaeicola acetigenes sp. nov., isolated feces from a healthy human.</title>
        <authorList>
            <person name="Do H."/>
            <person name="Ha Y.B."/>
            <person name="Kim J.-S."/>
            <person name="Suh M.K."/>
            <person name="Kim H.S."/>
            <person name="Lee J.-S."/>
        </authorList>
    </citation>
    <scope>NUCLEOTIDE SEQUENCE</scope>
    <source>
        <strain evidence="3">KGMB11183</strain>
    </source>
</reference>
<evidence type="ECO:0008006" key="5">
    <source>
        <dbReference type="Google" id="ProtNLM"/>
    </source>
</evidence>
<dbReference type="InterPro" id="IPR011250">
    <property type="entry name" value="OMP/PagP_B-barrel"/>
</dbReference>
<dbReference type="Proteomes" id="UP001141933">
    <property type="component" value="Unassembled WGS sequence"/>
</dbReference>